<evidence type="ECO:0000313" key="2">
    <source>
        <dbReference type="EMBL" id="KAL2835137.1"/>
    </source>
</evidence>
<sequence length="135" mass="14753">MDLDGPALAPPEGVIPQLNNPPNQNGVAIGVLSACAVFATICFSLRGYARVVLLKKFQIEEVLVIIAYGCFWGATYCTLALIETPGYFVHTWNVRLRDVIPTQYVSFQSSMRRKKLTAPSMSSSLASATRLSFPP</sequence>
<feature type="transmembrane region" description="Helical" evidence="1">
    <location>
        <begin position="61"/>
        <end position="82"/>
    </location>
</feature>
<gene>
    <name evidence="2" type="ORF">BDW59DRAFT_4010</name>
</gene>
<protein>
    <recommendedName>
        <fullName evidence="4">Integral membrane protein</fullName>
    </recommendedName>
</protein>
<accession>A0ABR4J7N4</accession>
<keyword evidence="3" id="KW-1185">Reference proteome</keyword>
<name>A0ABR4J7N4_9EURO</name>
<reference evidence="2 3" key="1">
    <citation type="submission" date="2024-07" db="EMBL/GenBank/DDBJ databases">
        <title>Section-level genome sequencing and comparative genomics of Aspergillus sections Usti and Cavernicolus.</title>
        <authorList>
            <consortium name="Lawrence Berkeley National Laboratory"/>
            <person name="Nybo J.L."/>
            <person name="Vesth T.C."/>
            <person name="Theobald S."/>
            <person name="Frisvad J.C."/>
            <person name="Larsen T.O."/>
            <person name="Kjaerboelling I."/>
            <person name="Rothschild-Mancinelli K."/>
            <person name="Lyhne E.K."/>
            <person name="Kogle M.E."/>
            <person name="Barry K."/>
            <person name="Clum A."/>
            <person name="Na H."/>
            <person name="Ledsgaard L."/>
            <person name="Lin J."/>
            <person name="Lipzen A."/>
            <person name="Kuo A."/>
            <person name="Riley R."/>
            <person name="Mondo S."/>
            <person name="LaButti K."/>
            <person name="Haridas S."/>
            <person name="Pangalinan J."/>
            <person name="Salamov A.A."/>
            <person name="Simmons B.A."/>
            <person name="Magnuson J.K."/>
            <person name="Chen J."/>
            <person name="Drula E."/>
            <person name="Henrissat B."/>
            <person name="Wiebenga A."/>
            <person name="Lubbers R.J."/>
            <person name="Gomes A.C."/>
            <person name="Makela M.R."/>
            <person name="Stajich J."/>
            <person name="Grigoriev I.V."/>
            <person name="Mortensen U.H."/>
            <person name="De vries R.P."/>
            <person name="Baker S.E."/>
            <person name="Andersen M.R."/>
        </authorList>
    </citation>
    <scope>NUCLEOTIDE SEQUENCE [LARGE SCALE GENOMIC DNA]</scope>
    <source>
        <strain evidence="2 3">CBS 600.67</strain>
    </source>
</reference>
<keyword evidence="1" id="KW-0472">Membrane</keyword>
<evidence type="ECO:0008006" key="4">
    <source>
        <dbReference type="Google" id="ProtNLM"/>
    </source>
</evidence>
<evidence type="ECO:0000256" key="1">
    <source>
        <dbReference type="SAM" id="Phobius"/>
    </source>
</evidence>
<dbReference type="Proteomes" id="UP001610335">
    <property type="component" value="Unassembled WGS sequence"/>
</dbReference>
<organism evidence="2 3">
    <name type="scientific">Aspergillus cavernicola</name>
    <dbReference type="NCBI Taxonomy" id="176166"/>
    <lineage>
        <taxon>Eukaryota</taxon>
        <taxon>Fungi</taxon>
        <taxon>Dikarya</taxon>
        <taxon>Ascomycota</taxon>
        <taxon>Pezizomycotina</taxon>
        <taxon>Eurotiomycetes</taxon>
        <taxon>Eurotiomycetidae</taxon>
        <taxon>Eurotiales</taxon>
        <taxon>Aspergillaceae</taxon>
        <taxon>Aspergillus</taxon>
        <taxon>Aspergillus subgen. Nidulantes</taxon>
    </lineage>
</organism>
<evidence type="ECO:0000313" key="3">
    <source>
        <dbReference type="Proteomes" id="UP001610335"/>
    </source>
</evidence>
<feature type="transmembrane region" description="Helical" evidence="1">
    <location>
        <begin position="27"/>
        <end position="49"/>
    </location>
</feature>
<keyword evidence="1" id="KW-0812">Transmembrane</keyword>
<comment type="caution">
    <text evidence="2">The sequence shown here is derived from an EMBL/GenBank/DDBJ whole genome shotgun (WGS) entry which is preliminary data.</text>
</comment>
<proteinExistence type="predicted"/>
<dbReference type="EMBL" id="JBFXLS010000001">
    <property type="protein sequence ID" value="KAL2835137.1"/>
    <property type="molecule type" value="Genomic_DNA"/>
</dbReference>
<keyword evidence="1" id="KW-1133">Transmembrane helix</keyword>